<name>A0A444YIR1_ARAHY</name>
<keyword evidence="1" id="KW-0479">Metal-binding</keyword>
<keyword evidence="5" id="KW-1133">Transmembrane helix</keyword>
<dbReference type="EMBL" id="SDMP01000016">
    <property type="protein sequence ID" value="RYR01825.1"/>
    <property type="molecule type" value="Genomic_DNA"/>
</dbReference>
<feature type="domain" description="GRF-type" evidence="6">
    <location>
        <begin position="44"/>
        <end position="87"/>
    </location>
</feature>
<evidence type="ECO:0000256" key="4">
    <source>
        <dbReference type="PROSITE-ProRule" id="PRU01343"/>
    </source>
</evidence>
<dbReference type="GO" id="GO:0008270">
    <property type="term" value="F:zinc ion binding"/>
    <property type="evidence" value="ECO:0007669"/>
    <property type="project" value="UniProtKB-KW"/>
</dbReference>
<protein>
    <recommendedName>
        <fullName evidence="6">GRF-type domain-containing protein</fullName>
    </recommendedName>
</protein>
<keyword evidence="8" id="KW-1185">Reference proteome</keyword>
<evidence type="ECO:0000259" key="6">
    <source>
        <dbReference type="PROSITE" id="PS51999"/>
    </source>
</evidence>
<evidence type="ECO:0000256" key="2">
    <source>
        <dbReference type="ARBA" id="ARBA00022771"/>
    </source>
</evidence>
<evidence type="ECO:0000256" key="5">
    <source>
        <dbReference type="SAM" id="Phobius"/>
    </source>
</evidence>
<dbReference type="Proteomes" id="UP000289738">
    <property type="component" value="Chromosome B06"/>
</dbReference>
<reference evidence="7 8" key="1">
    <citation type="submission" date="2019-01" db="EMBL/GenBank/DDBJ databases">
        <title>Sequencing of cultivated peanut Arachis hypogaea provides insights into genome evolution and oil improvement.</title>
        <authorList>
            <person name="Chen X."/>
        </authorList>
    </citation>
    <scope>NUCLEOTIDE SEQUENCE [LARGE SCALE GENOMIC DNA]</scope>
    <source>
        <strain evidence="8">cv. Fuhuasheng</strain>
        <tissue evidence="7">Leaves</tissue>
    </source>
</reference>
<dbReference type="InterPro" id="IPR010666">
    <property type="entry name" value="Znf_GRF"/>
</dbReference>
<feature type="transmembrane region" description="Helical" evidence="5">
    <location>
        <begin position="137"/>
        <end position="154"/>
    </location>
</feature>
<dbReference type="AlphaFoldDB" id="A0A444YIR1"/>
<dbReference type="PROSITE" id="PS51999">
    <property type="entry name" value="ZF_GRF"/>
    <property type="match status" value="1"/>
</dbReference>
<keyword evidence="2 4" id="KW-0863">Zinc-finger</keyword>
<keyword evidence="3" id="KW-0862">Zinc</keyword>
<sequence length="156" mass="17572">MAANGALATSRRSRRGVREENFASSSDPCVVHDGDLKDDVAPRCFCGVYAIMYMSKTISNPNRVFLCCPFYKGNQLHCKFFLWVDEHLARMGSNGCIFDKRPLIEKEAEVVEEEEEFCHRMAVLEEKVTVLEKKKNPLACCIVIIVCAIVAAFLCI</sequence>
<keyword evidence="5" id="KW-0812">Transmembrane</keyword>
<proteinExistence type="predicted"/>
<evidence type="ECO:0000313" key="8">
    <source>
        <dbReference type="Proteomes" id="UP000289738"/>
    </source>
</evidence>
<dbReference type="PANTHER" id="PTHR33248">
    <property type="entry name" value="ZINC ION-BINDING PROTEIN"/>
    <property type="match status" value="1"/>
</dbReference>
<accession>A0A444YIR1</accession>
<comment type="caution">
    <text evidence="7">The sequence shown here is derived from an EMBL/GenBank/DDBJ whole genome shotgun (WGS) entry which is preliminary data.</text>
</comment>
<gene>
    <name evidence="7" type="ORF">Ahy_B06g080690</name>
</gene>
<evidence type="ECO:0000313" key="7">
    <source>
        <dbReference type="EMBL" id="RYR01825.1"/>
    </source>
</evidence>
<evidence type="ECO:0000256" key="1">
    <source>
        <dbReference type="ARBA" id="ARBA00022723"/>
    </source>
</evidence>
<keyword evidence="5" id="KW-0472">Membrane</keyword>
<organism evidence="7 8">
    <name type="scientific">Arachis hypogaea</name>
    <name type="common">Peanut</name>
    <dbReference type="NCBI Taxonomy" id="3818"/>
    <lineage>
        <taxon>Eukaryota</taxon>
        <taxon>Viridiplantae</taxon>
        <taxon>Streptophyta</taxon>
        <taxon>Embryophyta</taxon>
        <taxon>Tracheophyta</taxon>
        <taxon>Spermatophyta</taxon>
        <taxon>Magnoliopsida</taxon>
        <taxon>eudicotyledons</taxon>
        <taxon>Gunneridae</taxon>
        <taxon>Pentapetalae</taxon>
        <taxon>rosids</taxon>
        <taxon>fabids</taxon>
        <taxon>Fabales</taxon>
        <taxon>Fabaceae</taxon>
        <taxon>Papilionoideae</taxon>
        <taxon>50 kb inversion clade</taxon>
        <taxon>dalbergioids sensu lato</taxon>
        <taxon>Dalbergieae</taxon>
        <taxon>Pterocarpus clade</taxon>
        <taxon>Arachis</taxon>
    </lineage>
</organism>
<evidence type="ECO:0000256" key="3">
    <source>
        <dbReference type="ARBA" id="ARBA00022833"/>
    </source>
</evidence>